<evidence type="ECO:0000313" key="3">
    <source>
        <dbReference type="EMBL" id="SMC88152.1"/>
    </source>
</evidence>
<accession>A0A1W2CTE3</accession>
<dbReference type="Proteomes" id="UP000192674">
    <property type="component" value="Unassembled WGS sequence"/>
</dbReference>
<feature type="domain" description="HTH cro/C1-type" evidence="2">
    <location>
        <begin position="34"/>
        <end position="78"/>
    </location>
</feature>
<dbReference type="SUPFAM" id="SSF48452">
    <property type="entry name" value="TPR-like"/>
    <property type="match status" value="3"/>
</dbReference>
<dbReference type="EMBL" id="FWXV01000002">
    <property type="protein sequence ID" value="SMC88152.1"/>
    <property type="molecule type" value="Genomic_DNA"/>
</dbReference>
<reference evidence="3 4" key="1">
    <citation type="submission" date="2017-04" db="EMBL/GenBank/DDBJ databases">
        <authorList>
            <person name="Afonso C.L."/>
            <person name="Miller P.J."/>
            <person name="Scott M.A."/>
            <person name="Spackman E."/>
            <person name="Goraichik I."/>
            <person name="Dimitrov K.M."/>
            <person name="Suarez D.L."/>
            <person name="Swayne D.E."/>
        </authorList>
    </citation>
    <scope>NUCLEOTIDE SEQUENCE [LARGE SCALE GENOMIC DNA]</scope>
    <source>
        <strain evidence="3 4">DSM 43828</strain>
    </source>
</reference>
<dbReference type="InterPro" id="IPR001387">
    <property type="entry name" value="Cro/C1-type_HTH"/>
</dbReference>
<dbReference type="PANTHER" id="PTHR46082:SF6">
    <property type="entry name" value="AAA+ ATPASE DOMAIN-CONTAINING PROTEIN-RELATED"/>
    <property type="match status" value="1"/>
</dbReference>
<evidence type="ECO:0000313" key="4">
    <source>
        <dbReference type="Proteomes" id="UP000192674"/>
    </source>
</evidence>
<dbReference type="AlphaFoldDB" id="A0A1W2CTE3"/>
<gene>
    <name evidence="3" type="ORF">SAMN05661093_02403</name>
</gene>
<dbReference type="InterPro" id="IPR010982">
    <property type="entry name" value="Lambda_DNA-bd_dom_sf"/>
</dbReference>
<dbReference type="Gene3D" id="1.10.260.40">
    <property type="entry name" value="lambda repressor-like DNA-binding domains"/>
    <property type="match status" value="1"/>
</dbReference>
<dbReference type="Pfam" id="PF00931">
    <property type="entry name" value="NB-ARC"/>
    <property type="match status" value="1"/>
</dbReference>
<dbReference type="SUPFAM" id="SSF52540">
    <property type="entry name" value="P-loop containing nucleoside triphosphate hydrolases"/>
    <property type="match status" value="1"/>
</dbReference>
<dbReference type="InterPro" id="IPR027417">
    <property type="entry name" value="P-loop_NTPase"/>
</dbReference>
<dbReference type="PRINTS" id="PR00364">
    <property type="entry name" value="DISEASERSIST"/>
</dbReference>
<dbReference type="Gene3D" id="3.40.50.300">
    <property type="entry name" value="P-loop containing nucleotide triphosphate hydrolases"/>
    <property type="match status" value="1"/>
</dbReference>
<dbReference type="SUPFAM" id="SSF47413">
    <property type="entry name" value="lambda repressor-like DNA-binding domains"/>
    <property type="match status" value="1"/>
</dbReference>
<feature type="region of interest" description="Disordered" evidence="1">
    <location>
        <begin position="93"/>
        <end position="120"/>
    </location>
</feature>
<dbReference type="InterPro" id="IPR011990">
    <property type="entry name" value="TPR-like_helical_dom_sf"/>
</dbReference>
<dbReference type="CDD" id="cd00093">
    <property type="entry name" value="HTH_XRE"/>
    <property type="match status" value="1"/>
</dbReference>
<organism evidence="3 4">
    <name type="scientific">Kibdelosporangium aridum</name>
    <dbReference type="NCBI Taxonomy" id="2030"/>
    <lineage>
        <taxon>Bacteria</taxon>
        <taxon>Bacillati</taxon>
        <taxon>Actinomycetota</taxon>
        <taxon>Actinomycetes</taxon>
        <taxon>Pseudonocardiales</taxon>
        <taxon>Pseudonocardiaceae</taxon>
        <taxon>Kibdelosporangium</taxon>
    </lineage>
</organism>
<dbReference type="Gene3D" id="1.25.40.10">
    <property type="entry name" value="Tetratricopeptide repeat domain"/>
    <property type="match status" value="2"/>
</dbReference>
<dbReference type="SMART" id="SM00530">
    <property type="entry name" value="HTH_XRE"/>
    <property type="match status" value="1"/>
</dbReference>
<evidence type="ECO:0000256" key="1">
    <source>
        <dbReference type="SAM" id="MobiDB-lite"/>
    </source>
</evidence>
<dbReference type="GO" id="GO:0003677">
    <property type="term" value="F:DNA binding"/>
    <property type="evidence" value="ECO:0007669"/>
    <property type="project" value="InterPro"/>
</dbReference>
<dbReference type="PROSITE" id="PS50943">
    <property type="entry name" value="HTH_CROC1"/>
    <property type="match status" value="1"/>
</dbReference>
<sequence>MTRDLDPVNKSAPEPMQALAEKLRDCMRKAEYPSLRELAKGANLSASTVSEALAGSRVPSWLTVSSILKACDVQLSQYWAKLHKDAKAAETQWRKASGTGLPADLRPQPGTMSIRPPIGDLPSRVRGRDELLDQLFAEVANTRSAIQVLHGLGGCGKTTVALELARRGAESGCSVFWINGDQRDQLVTGMREVAREIGVPDEDVDESWSGRASAPDLLWRYLDAAERQWILIVDNADKPDVLASGSSRPGDGTGWVRPSSGGVTVVTTRVGSPDVWGHRADLHHVEVLEADDAADMLIDLAGHAGDRADARELADRLGGLPLALMYAGTYLRRAARGAGLLRRTGLRSDRINTFVAYQRALGDAGLALLDHGLNNMGSTEDLERLHRKLISRTWEMSLDLLETQGIRPARVLMRLISCFAPAPLPVDLIDMDVMTRNGLLPETTIPEEVDTAIEALVDFNILDVAESRELTAVPEGVGDPPLPCLVGHRLVLEATAARVRALPEAEQTAVWRTVATWLEAATSIEPEEAWNWDWWQLIDPHIRAVVAAVPDHDEDLLVSVLTSGLRCFAFLVFAERPADIKNFVDAMVNKANALGKDHPTRLALSHREVFLKPSHDQREMNDYRSILQVQTRVLGADDPETLITHHNWAHVLWHVEGAETAEQHMRHVVQARTKVLGPVNPYTLLSRNDWAKMLADVGRQEEAEAELRASVNDCRRDRGGHDAVTLAQVVQLVKMMNKRGHYDAAKAEYRHFIDKYPPASDLSASTRSEIADILGDQKRYAEAEAEYRAALKQLLEVRDIREHRNVSMKLTRNLRAQKKFDEAIEYVSELIESCEDLPADDSFLLAARHQYGDLLHSVERYAEAEAELTAVLEIRARTFTSEDSVVLAERHCRAHTLQRLGRRGEATSELGEVAGSLRKLVGAEHTRARDATWCHAMALLGMDRLAEALSELETCLGAELMVFGPEHRSVLITRRMIAETCHKLGLWSSVQLRNEFDELLGRFIECDGEDGSAVTGMKAYLARLGDE</sequence>
<evidence type="ECO:0000259" key="2">
    <source>
        <dbReference type="PROSITE" id="PS50943"/>
    </source>
</evidence>
<dbReference type="GO" id="GO:0043531">
    <property type="term" value="F:ADP binding"/>
    <property type="evidence" value="ECO:0007669"/>
    <property type="project" value="InterPro"/>
</dbReference>
<dbReference type="PANTHER" id="PTHR46082">
    <property type="entry name" value="ATP/GTP-BINDING PROTEIN-RELATED"/>
    <property type="match status" value="1"/>
</dbReference>
<proteinExistence type="predicted"/>
<name>A0A1W2CTE3_KIBAR</name>
<dbReference type="InterPro" id="IPR002182">
    <property type="entry name" value="NB-ARC"/>
</dbReference>
<feature type="region of interest" description="Disordered" evidence="1">
    <location>
        <begin position="241"/>
        <end position="260"/>
    </location>
</feature>
<keyword evidence="4" id="KW-1185">Reference proteome</keyword>
<dbReference type="InterPro" id="IPR053137">
    <property type="entry name" value="NLR-like"/>
</dbReference>
<protein>
    <submittedName>
        <fullName evidence="3">Tetratricopeptide repeat-containing protein</fullName>
    </submittedName>
</protein>